<keyword evidence="4" id="KW-1185">Reference proteome</keyword>
<evidence type="ECO:0000259" key="2">
    <source>
        <dbReference type="PROSITE" id="PS50106"/>
    </source>
</evidence>
<evidence type="ECO:0000256" key="1">
    <source>
        <dbReference type="SAM" id="MobiDB-lite"/>
    </source>
</evidence>
<dbReference type="PANTHER" id="PTHR47661">
    <property type="entry name" value="PHOSPHOGLUCAN PHOSPHATASE LSF1, CHLOROPLASTIC"/>
    <property type="match status" value="1"/>
</dbReference>
<reference evidence="3 4" key="1">
    <citation type="journal article" date="2014" name="Nat. Commun.">
        <title>Klebsormidium flaccidum genome reveals primary factors for plant terrestrial adaptation.</title>
        <authorList>
            <person name="Hori K."/>
            <person name="Maruyama F."/>
            <person name="Fujisawa T."/>
            <person name="Togashi T."/>
            <person name="Yamamoto N."/>
            <person name="Seo M."/>
            <person name="Sato S."/>
            <person name="Yamada T."/>
            <person name="Mori H."/>
            <person name="Tajima N."/>
            <person name="Moriyama T."/>
            <person name="Ikeuchi M."/>
            <person name="Watanabe M."/>
            <person name="Wada H."/>
            <person name="Kobayashi K."/>
            <person name="Saito M."/>
            <person name="Masuda T."/>
            <person name="Sasaki-Sekimoto Y."/>
            <person name="Mashiguchi K."/>
            <person name="Awai K."/>
            <person name="Shimojima M."/>
            <person name="Masuda S."/>
            <person name="Iwai M."/>
            <person name="Nobusawa T."/>
            <person name="Narise T."/>
            <person name="Kondo S."/>
            <person name="Saito H."/>
            <person name="Sato R."/>
            <person name="Murakawa M."/>
            <person name="Ihara Y."/>
            <person name="Oshima-Yamada Y."/>
            <person name="Ohtaka K."/>
            <person name="Satoh M."/>
            <person name="Sonobe K."/>
            <person name="Ishii M."/>
            <person name="Ohtani R."/>
            <person name="Kanamori-Sato M."/>
            <person name="Honoki R."/>
            <person name="Miyazaki D."/>
            <person name="Mochizuki H."/>
            <person name="Umetsu J."/>
            <person name="Higashi K."/>
            <person name="Shibata D."/>
            <person name="Kamiya Y."/>
            <person name="Sato N."/>
            <person name="Nakamura Y."/>
            <person name="Tabata S."/>
            <person name="Ida S."/>
            <person name="Kurokawa K."/>
            <person name="Ohta H."/>
        </authorList>
    </citation>
    <scope>NUCLEOTIDE SEQUENCE [LARGE SCALE GENOMIC DNA]</scope>
    <source>
        <strain evidence="3 4">NIES-2285</strain>
    </source>
</reference>
<evidence type="ECO:0000313" key="4">
    <source>
        <dbReference type="Proteomes" id="UP000054558"/>
    </source>
</evidence>
<dbReference type="PROSITE" id="PS50106">
    <property type="entry name" value="PDZ"/>
    <property type="match status" value="1"/>
</dbReference>
<feature type="region of interest" description="Disordered" evidence="1">
    <location>
        <begin position="53"/>
        <end position="90"/>
    </location>
</feature>
<dbReference type="SUPFAM" id="SSF50156">
    <property type="entry name" value="PDZ domain-like"/>
    <property type="match status" value="1"/>
</dbReference>
<dbReference type="InterPro" id="IPR001478">
    <property type="entry name" value="PDZ"/>
</dbReference>
<dbReference type="InterPro" id="IPR036034">
    <property type="entry name" value="PDZ_sf"/>
</dbReference>
<feature type="compositionally biased region" description="Polar residues" evidence="1">
    <location>
        <begin position="67"/>
        <end position="80"/>
    </location>
</feature>
<dbReference type="OrthoDB" id="439127at2759"/>
<proteinExistence type="predicted"/>
<sequence>MPSDSAAPSNPGWPIQESCLTRTGRVVDRENARSSLLQLPLFRRRTCCSKRSSSLQSLPRPAHKSSVRCQSTADPASEVQTGLVGGQPDIPPPGCSRVKLTLGKPLGIVLEEDKAGNIFIAEVFPEGNAFKSGLVDVGDQLIAVSAVVYNTSERYGEVEVQKGQEKVRLSVRGESFKTVMAAIGSHPAYIKVDLEIQKCEPTTSSGQIGS</sequence>
<accession>A0A1Y1HR55</accession>
<gene>
    <name evidence="3" type="ORF">KFL_000500350</name>
</gene>
<dbReference type="EMBL" id="DF236999">
    <property type="protein sequence ID" value="GAQ80282.1"/>
    <property type="molecule type" value="Genomic_DNA"/>
</dbReference>
<dbReference type="AlphaFoldDB" id="A0A1Y1HR55"/>
<protein>
    <recommendedName>
        <fullName evidence="2">PDZ domain-containing protein</fullName>
    </recommendedName>
</protein>
<evidence type="ECO:0000313" key="3">
    <source>
        <dbReference type="EMBL" id="GAQ80282.1"/>
    </source>
</evidence>
<dbReference type="Proteomes" id="UP000054558">
    <property type="component" value="Unassembled WGS sequence"/>
</dbReference>
<dbReference type="Gene3D" id="2.30.42.10">
    <property type="match status" value="1"/>
</dbReference>
<organism evidence="3 4">
    <name type="scientific">Klebsormidium nitens</name>
    <name type="common">Green alga</name>
    <name type="synonym">Ulothrix nitens</name>
    <dbReference type="NCBI Taxonomy" id="105231"/>
    <lineage>
        <taxon>Eukaryota</taxon>
        <taxon>Viridiplantae</taxon>
        <taxon>Streptophyta</taxon>
        <taxon>Klebsormidiophyceae</taxon>
        <taxon>Klebsormidiales</taxon>
        <taxon>Klebsormidiaceae</taxon>
        <taxon>Klebsormidium</taxon>
    </lineage>
</organism>
<name>A0A1Y1HR55_KLENI</name>
<feature type="domain" description="PDZ" evidence="2">
    <location>
        <begin position="103"/>
        <end position="175"/>
    </location>
</feature>